<dbReference type="GO" id="GO:0009055">
    <property type="term" value="F:electron transfer activity"/>
    <property type="evidence" value="ECO:0007669"/>
    <property type="project" value="InterPro"/>
</dbReference>
<dbReference type="Pfam" id="PF13442">
    <property type="entry name" value="Cytochrome_CBB3"/>
    <property type="match status" value="1"/>
</dbReference>
<dbReference type="SUPFAM" id="SSF46626">
    <property type="entry name" value="Cytochrome c"/>
    <property type="match status" value="1"/>
</dbReference>
<organism evidence="8 9">
    <name type="scientific">Thalassolituus maritimus</name>
    <dbReference type="NCBI Taxonomy" id="484498"/>
    <lineage>
        <taxon>Bacteria</taxon>
        <taxon>Pseudomonadati</taxon>
        <taxon>Pseudomonadota</taxon>
        <taxon>Gammaproteobacteria</taxon>
        <taxon>Oceanospirillales</taxon>
        <taxon>Oceanospirillaceae</taxon>
        <taxon>Thalassolituus</taxon>
    </lineage>
</organism>
<evidence type="ECO:0000313" key="8">
    <source>
        <dbReference type="EMBL" id="SIS55346.1"/>
    </source>
</evidence>
<evidence type="ECO:0000256" key="2">
    <source>
        <dbReference type="ARBA" id="ARBA00022617"/>
    </source>
</evidence>
<dbReference type="PRINTS" id="PR00607">
    <property type="entry name" value="CYTCHROMECIE"/>
</dbReference>
<dbReference type="PANTHER" id="PTHR40942:SF2">
    <property type="entry name" value="CYTOCHROME-RELATED"/>
    <property type="match status" value="1"/>
</dbReference>
<proteinExistence type="predicted"/>
<evidence type="ECO:0000256" key="1">
    <source>
        <dbReference type="ARBA" id="ARBA00022448"/>
    </source>
</evidence>
<dbReference type="Gene3D" id="1.10.760.10">
    <property type="entry name" value="Cytochrome c-like domain"/>
    <property type="match status" value="1"/>
</dbReference>
<dbReference type="AlphaFoldDB" id="A0A1N7K1F1"/>
<keyword evidence="3 6" id="KW-0479">Metal-binding</keyword>
<accession>A0A1N7K1F1</accession>
<reference evidence="9" key="1">
    <citation type="submission" date="2017-01" db="EMBL/GenBank/DDBJ databases">
        <authorList>
            <person name="Varghese N."/>
            <person name="Submissions S."/>
        </authorList>
    </citation>
    <scope>NUCLEOTIDE SEQUENCE [LARGE SCALE GENOMIC DNA]</scope>
    <source>
        <strain evidence="9">DSM 24913</strain>
    </source>
</reference>
<dbReference type="PANTHER" id="PTHR40942">
    <property type="match status" value="1"/>
</dbReference>
<keyword evidence="4" id="KW-0249">Electron transport</keyword>
<dbReference type="InterPro" id="IPR036909">
    <property type="entry name" value="Cyt_c-like_dom_sf"/>
</dbReference>
<evidence type="ECO:0000256" key="5">
    <source>
        <dbReference type="ARBA" id="ARBA00023004"/>
    </source>
</evidence>
<sequence>MVYNERPSAQILFYHRGIILKWCVCRKPVAITKERDQTMKKLTLLAALTATLSANVQAFDVETKYTQACAACHKMAVAGAPKAFDAEAWAPRLEKGMDTLVQSVTNGLNAMPPRGLCMDCTADQYKALIEYMSTPK</sequence>
<gene>
    <name evidence="8" type="ORF">SAMN05421686_102284</name>
</gene>
<dbReference type="GO" id="GO:0005506">
    <property type="term" value="F:iron ion binding"/>
    <property type="evidence" value="ECO:0007669"/>
    <property type="project" value="InterPro"/>
</dbReference>
<name>A0A1N7K1F1_9GAMM</name>
<dbReference type="EMBL" id="FTOH01000002">
    <property type="protein sequence ID" value="SIS55346.1"/>
    <property type="molecule type" value="Genomic_DNA"/>
</dbReference>
<dbReference type="STRING" id="484498.SAMN05421686_102284"/>
<dbReference type="Proteomes" id="UP000185639">
    <property type="component" value="Unassembled WGS sequence"/>
</dbReference>
<evidence type="ECO:0000256" key="3">
    <source>
        <dbReference type="ARBA" id="ARBA00022723"/>
    </source>
</evidence>
<keyword evidence="5 6" id="KW-0408">Iron</keyword>
<keyword evidence="1" id="KW-0813">Transport</keyword>
<feature type="domain" description="Cytochrome c" evidence="7">
    <location>
        <begin position="50"/>
        <end position="136"/>
    </location>
</feature>
<protein>
    <submittedName>
        <fullName evidence="8">Cytochrome C oxidase, cbb3-type, subunit III</fullName>
    </submittedName>
</protein>
<dbReference type="GO" id="GO:0020037">
    <property type="term" value="F:heme binding"/>
    <property type="evidence" value="ECO:0007669"/>
    <property type="project" value="InterPro"/>
</dbReference>
<evidence type="ECO:0000259" key="7">
    <source>
        <dbReference type="PROSITE" id="PS51007"/>
    </source>
</evidence>
<keyword evidence="9" id="KW-1185">Reference proteome</keyword>
<dbReference type="PROSITE" id="PS51007">
    <property type="entry name" value="CYTC"/>
    <property type="match status" value="1"/>
</dbReference>
<dbReference type="InterPro" id="IPR009056">
    <property type="entry name" value="Cyt_c-like_dom"/>
</dbReference>
<dbReference type="InterPro" id="IPR002323">
    <property type="entry name" value="Cyt_CIE"/>
</dbReference>
<keyword evidence="2 6" id="KW-0349">Heme</keyword>
<evidence type="ECO:0000256" key="6">
    <source>
        <dbReference type="PROSITE-ProRule" id="PRU00433"/>
    </source>
</evidence>
<evidence type="ECO:0000256" key="4">
    <source>
        <dbReference type="ARBA" id="ARBA00022982"/>
    </source>
</evidence>
<evidence type="ECO:0000313" key="9">
    <source>
        <dbReference type="Proteomes" id="UP000185639"/>
    </source>
</evidence>